<dbReference type="PANTHER" id="PTHR12357:SF92">
    <property type="entry name" value="YTH DOMAIN-CONTAINING FAMILY PROTEIN"/>
    <property type="match status" value="1"/>
</dbReference>
<sequence length="746" mass="83036">MSISVTQPLVMLIGFPPTSHRKTTAAGGAIPTSASCRRDLVSEWLHSMDLLTDPELIFGDEFCFPPIITYYPTAYAPTGASLPPELYEHQTILGWDDQGPHYSGQQAEGTSCMYYVVPDYGVEYGTAHSPHGPYLSDSGAIADGTFVGNQEYLANTAESTNYQPVPTSPFAFLPSVVDAAPASTSQTPASTSQTLANSVVESSVSGNPYIQSTSFSSEKFEDHMMLPNEQMHSSVSWQQQLAGRPNVPAELRHAQQASQHHLHGEVPPVKPPPQTNPSHNYHVPYIGADLCKMASSEKFQPRPKPRSYADGSSRSLSLLSRKNLCKTTKPVNPMPSEIVVTSYSSRLHIGDSQGKIIIRTDQYNRYDFQVVYPHAKFFVIKSYSEADVHKSIKYGVWSCSFSGNHKLDKAFRDAQEIAASRCMLCPVFLFFSVNASFHFCGVAEMVGPVDFQKHMDFWRNHKWVGSFPVRWHIIKNVPNHILRYILLRNNEDKPVTSSRNTQEIHYIPGTSMLKVFKDYRTRDCLLNQFMLYEEAEARGTQHMRSKLRCDAPHFIPASTYDHRACASQKPKAASVPMNRIAREAHHLTDKLHNVSLYSKQGSWEESRSPIGSNPKANAGKFTIHSGNQARESFVKAVTYQPQARQSALNREEQPFWKVEVVATEKKHLQTAANVSPEPPEGHPNEIKNEVLAQSSPGTPENAYEEQKVIRKHCSLAATSQIGEASSSCLGDVMTIGSVLVPIKMFN</sequence>
<dbReference type="InterPro" id="IPR007275">
    <property type="entry name" value="YTH_domain"/>
</dbReference>
<dbReference type="CDD" id="cd21134">
    <property type="entry name" value="YTH"/>
    <property type="match status" value="1"/>
</dbReference>
<evidence type="ECO:0000259" key="3">
    <source>
        <dbReference type="PROSITE" id="PS50882"/>
    </source>
</evidence>
<dbReference type="EMBL" id="JAAALK010000284">
    <property type="protein sequence ID" value="KAG8067256.1"/>
    <property type="molecule type" value="Genomic_DNA"/>
</dbReference>
<proteinExistence type="inferred from homology"/>
<dbReference type="OrthoDB" id="306690at2759"/>
<comment type="similarity">
    <text evidence="1">Belongs to the YTHDF family.</text>
</comment>
<dbReference type="GO" id="GO:0061157">
    <property type="term" value="P:mRNA destabilization"/>
    <property type="evidence" value="ECO:0007669"/>
    <property type="project" value="TreeGrafter"/>
</dbReference>
<dbReference type="InterPro" id="IPR045168">
    <property type="entry name" value="YTH_prot"/>
</dbReference>
<protein>
    <recommendedName>
        <fullName evidence="1">YTH domain-containing family protein</fullName>
    </recommendedName>
</protein>
<accession>A0A8J5S390</accession>
<keyword evidence="1" id="KW-0694">RNA-binding</keyword>
<evidence type="ECO:0000313" key="4">
    <source>
        <dbReference type="EMBL" id="KAG8067256.1"/>
    </source>
</evidence>
<keyword evidence="5" id="KW-1185">Reference proteome</keyword>
<organism evidence="4 5">
    <name type="scientific">Zizania palustris</name>
    <name type="common">Northern wild rice</name>
    <dbReference type="NCBI Taxonomy" id="103762"/>
    <lineage>
        <taxon>Eukaryota</taxon>
        <taxon>Viridiplantae</taxon>
        <taxon>Streptophyta</taxon>
        <taxon>Embryophyta</taxon>
        <taxon>Tracheophyta</taxon>
        <taxon>Spermatophyta</taxon>
        <taxon>Magnoliopsida</taxon>
        <taxon>Liliopsida</taxon>
        <taxon>Poales</taxon>
        <taxon>Poaceae</taxon>
        <taxon>BOP clade</taxon>
        <taxon>Oryzoideae</taxon>
        <taxon>Oryzeae</taxon>
        <taxon>Zizaniinae</taxon>
        <taxon>Zizania</taxon>
    </lineage>
</organism>
<dbReference type="EMBL" id="JAAALK010000284">
    <property type="protein sequence ID" value="KAG8067255.1"/>
    <property type="molecule type" value="Genomic_DNA"/>
</dbReference>
<feature type="domain" description="YTH" evidence="3">
    <location>
        <begin position="375"/>
        <end position="516"/>
    </location>
</feature>
<dbReference type="GO" id="GO:0003729">
    <property type="term" value="F:mRNA binding"/>
    <property type="evidence" value="ECO:0007669"/>
    <property type="project" value="UniProtKB-UniRule"/>
</dbReference>
<dbReference type="GO" id="GO:1990247">
    <property type="term" value="F:N6-methyladenosine-containing RNA reader activity"/>
    <property type="evidence" value="ECO:0007669"/>
    <property type="project" value="UniProtKB-UniRule"/>
</dbReference>
<dbReference type="Proteomes" id="UP000729402">
    <property type="component" value="Unassembled WGS sequence"/>
</dbReference>
<evidence type="ECO:0000256" key="1">
    <source>
        <dbReference type="RuleBase" id="RU369095"/>
    </source>
</evidence>
<reference evidence="4" key="2">
    <citation type="submission" date="2021-02" db="EMBL/GenBank/DDBJ databases">
        <authorList>
            <person name="Kimball J.A."/>
            <person name="Haas M.W."/>
            <person name="Macchietto M."/>
            <person name="Kono T."/>
            <person name="Duquette J."/>
            <person name="Shao M."/>
        </authorList>
    </citation>
    <scope>NUCLEOTIDE SEQUENCE</scope>
    <source>
        <tissue evidence="4">Fresh leaf tissue</tissue>
    </source>
</reference>
<reference evidence="4" key="1">
    <citation type="journal article" date="2021" name="bioRxiv">
        <title>Whole Genome Assembly and Annotation of Northern Wild Rice, Zizania palustris L., Supports a Whole Genome Duplication in the Zizania Genus.</title>
        <authorList>
            <person name="Haas M."/>
            <person name="Kono T."/>
            <person name="Macchietto M."/>
            <person name="Millas R."/>
            <person name="McGilp L."/>
            <person name="Shao M."/>
            <person name="Duquette J."/>
            <person name="Hirsch C.N."/>
            <person name="Kimball J."/>
        </authorList>
    </citation>
    <scope>NUCLEOTIDE SEQUENCE</scope>
    <source>
        <tissue evidence="4">Fresh leaf tissue</tissue>
    </source>
</reference>
<dbReference type="PANTHER" id="PTHR12357">
    <property type="entry name" value="YTH YT521-B HOMOLOGY DOMAIN-CONTAINING"/>
    <property type="match status" value="1"/>
</dbReference>
<evidence type="ECO:0000313" key="5">
    <source>
        <dbReference type="Proteomes" id="UP000729402"/>
    </source>
</evidence>
<dbReference type="Pfam" id="PF04146">
    <property type="entry name" value="YTH"/>
    <property type="match status" value="1"/>
</dbReference>
<feature type="region of interest" description="Disordered" evidence="2">
    <location>
        <begin position="254"/>
        <end position="281"/>
    </location>
</feature>
<name>A0A8J5S390_ZIZPA</name>
<gene>
    <name evidence="4" type="ORF">GUJ93_ZPchr0005g15978</name>
</gene>
<dbReference type="PROSITE" id="PS50882">
    <property type="entry name" value="YTH"/>
    <property type="match status" value="1"/>
</dbReference>
<dbReference type="GO" id="GO:0005737">
    <property type="term" value="C:cytoplasm"/>
    <property type="evidence" value="ECO:0007669"/>
    <property type="project" value="TreeGrafter"/>
</dbReference>
<comment type="caution">
    <text evidence="4">The sequence shown here is derived from an EMBL/GenBank/DDBJ whole genome shotgun (WGS) entry which is preliminary data.</text>
</comment>
<dbReference type="AlphaFoldDB" id="A0A8J5S390"/>
<comment type="function">
    <text evidence="1">Specifically recognizes and binds N6-methyladenosine (m6A)-containing RNAs, and regulates mRNA stability. M6A is a modification present at internal sites of mRNAs and some non-coding RNAs and plays a role in mRNA stability and processing.</text>
</comment>
<evidence type="ECO:0000256" key="2">
    <source>
        <dbReference type="SAM" id="MobiDB-lite"/>
    </source>
</evidence>